<accession>A0A7U9Q2V6</accession>
<dbReference type="EMBL" id="BHZC01000001">
    <property type="protein sequence ID" value="GCD37764.1"/>
    <property type="molecule type" value="Genomic_DNA"/>
</dbReference>
<dbReference type="OrthoDB" id="581789at2"/>
<gene>
    <name evidence="1" type="ORF">OEIGOIKO_05570</name>
</gene>
<organism evidence="1 2">
    <name type="scientific">Streptomyces chrestomyceticus JCM 4735</name>
    <dbReference type="NCBI Taxonomy" id="1306181"/>
    <lineage>
        <taxon>Bacteria</taxon>
        <taxon>Bacillati</taxon>
        <taxon>Actinomycetota</taxon>
        <taxon>Actinomycetes</taxon>
        <taxon>Kitasatosporales</taxon>
        <taxon>Streptomycetaceae</taxon>
        <taxon>Streptomyces</taxon>
    </lineage>
</organism>
<name>A0A7U9Q2V6_9ACTN</name>
<dbReference type="AlphaFoldDB" id="A0A7U9Q2V6"/>
<proteinExistence type="predicted"/>
<protein>
    <submittedName>
        <fullName evidence="1">Uncharacterized protein</fullName>
    </submittedName>
</protein>
<reference evidence="1 2" key="1">
    <citation type="submission" date="2018-11" db="EMBL/GenBank/DDBJ databases">
        <title>Whole genome sequence of Streptomyces chrestomyceticus NBRC 13444(T).</title>
        <authorList>
            <person name="Komaki H."/>
            <person name="Tamura T."/>
        </authorList>
    </citation>
    <scope>NUCLEOTIDE SEQUENCE [LARGE SCALE GENOMIC DNA]</scope>
    <source>
        <strain evidence="1 2">NBRC 13444</strain>
    </source>
</reference>
<sequence>MLIIDAVMETYDAVDFARWPAAAPSEDRLLVLSGEMSLRQVGTAMAVLTSGHEDDHEAPAHAAGAEAVARRLAHLLSVDLVTAPGGIRLKDTTTGTVIAPGCCFGLENWRDWYDLLDGDEPWLGHGTVAHVEHGGPLVRIWPDTEAPASRPIELPSAELPALLRTVHDDLKGFLALAEQWVHGYAPALAPAVIAKLGEDLCGGAWTK</sequence>
<dbReference type="GeneID" id="95624363"/>
<comment type="caution">
    <text evidence="1">The sequence shown here is derived from an EMBL/GenBank/DDBJ whole genome shotgun (WGS) entry which is preliminary data.</text>
</comment>
<dbReference type="RefSeq" id="WP_125047140.1">
    <property type="nucleotide sequence ID" value="NZ_BHZC01000001.1"/>
</dbReference>
<dbReference type="Proteomes" id="UP000287830">
    <property type="component" value="Unassembled WGS sequence"/>
</dbReference>
<evidence type="ECO:0000313" key="1">
    <source>
        <dbReference type="EMBL" id="GCD37764.1"/>
    </source>
</evidence>
<evidence type="ECO:0000313" key="2">
    <source>
        <dbReference type="Proteomes" id="UP000287830"/>
    </source>
</evidence>